<evidence type="ECO:0000256" key="2">
    <source>
        <dbReference type="ARBA" id="ARBA00010371"/>
    </source>
</evidence>
<dbReference type="InterPro" id="IPR020843">
    <property type="entry name" value="ER"/>
</dbReference>
<evidence type="ECO:0000256" key="1">
    <source>
        <dbReference type="ARBA" id="ARBA00004173"/>
    </source>
</evidence>
<organism evidence="7 8">
    <name type="scientific">Sipha flava</name>
    <name type="common">yellow sugarcane aphid</name>
    <dbReference type="NCBI Taxonomy" id="143950"/>
    <lineage>
        <taxon>Eukaryota</taxon>
        <taxon>Metazoa</taxon>
        <taxon>Ecdysozoa</taxon>
        <taxon>Arthropoda</taxon>
        <taxon>Hexapoda</taxon>
        <taxon>Insecta</taxon>
        <taxon>Pterygota</taxon>
        <taxon>Neoptera</taxon>
        <taxon>Paraneoptera</taxon>
        <taxon>Hemiptera</taxon>
        <taxon>Sternorrhyncha</taxon>
        <taxon>Aphidomorpha</taxon>
        <taxon>Aphidoidea</taxon>
        <taxon>Aphididae</taxon>
        <taxon>Sipha</taxon>
    </lineage>
</organism>
<protein>
    <submittedName>
        <fullName evidence="8">Reticulon-4-interacting protein 1 homolog, mitochondrial-like</fullName>
    </submittedName>
</protein>
<dbReference type="RefSeq" id="XP_025407136.1">
    <property type="nucleotide sequence ID" value="XM_025551351.1"/>
</dbReference>
<dbReference type="PANTHER" id="PTHR11695">
    <property type="entry name" value="ALCOHOL DEHYDROGENASE RELATED"/>
    <property type="match status" value="1"/>
</dbReference>
<dbReference type="InterPro" id="IPR037397">
    <property type="entry name" value="RTN4IP1"/>
</dbReference>
<evidence type="ECO:0000313" key="8">
    <source>
        <dbReference type="RefSeq" id="XP_025407136.1"/>
    </source>
</evidence>
<keyword evidence="5" id="KW-0496">Mitochondrion</keyword>
<dbReference type="SUPFAM" id="SSF51735">
    <property type="entry name" value="NAD(P)-binding Rossmann-fold domains"/>
    <property type="match status" value="1"/>
</dbReference>
<dbReference type="PANTHER" id="PTHR11695:SF294">
    <property type="entry name" value="RETICULON-4-INTERACTING PROTEIN 1, MITOCHONDRIAL"/>
    <property type="match status" value="1"/>
</dbReference>
<dbReference type="AlphaFoldDB" id="A0A8B8F929"/>
<comment type="subcellular location">
    <subcellularLocation>
        <location evidence="1">Mitochondrion</location>
    </subcellularLocation>
</comment>
<dbReference type="InterPro" id="IPR011032">
    <property type="entry name" value="GroES-like_sf"/>
</dbReference>
<dbReference type="Proteomes" id="UP000694846">
    <property type="component" value="Unplaced"/>
</dbReference>
<dbReference type="GO" id="GO:0016491">
    <property type="term" value="F:oxidoreductase activity"/>
    <property type="evidence" value="ECO:0007669"/>
    <property type="project" value="UniProtKB-KW"/>
</dbReference>
<evidence type="ECO:0000259" key="6">
    <source>
        <dbReference type="SMART" id="SM00829"/>
    </source>
</evidence>
<evidence type="ECO:0000256" key="3">
    <source>
        <dbReference type="ARBA" id="ARBA00022946"/>
    </source>
</evidence>
<gene>
    <name evidence="8" type="primary">LOC112681085</name>
</gene>
<dbReference type="Gene3D" id="3.40.50.720">
    <property type="entry name" value="NAD(P)-binding Rossmann-like Domain"/>
    <property type="match status" value="1"/>
</dbReference>
<proteinExistence type="inferred from homology"/>
<feature type="domain" description="Enoyl reductase (ER)" evidence="6">
    <location>
        <begin position="71"/>
        <end position="418"/>
    </location>
</feature>
<evidence type="ECO:0000256" key="4">
    <source>
        <dbReference type="ARBA" id="ARBA00023002"/>
    </source>
</evidence>
<keyword evidence="7" id="KW-1185">Reference proteome</keyword>
<sequence>MSISKAIRSVLRPHSNWPSNNVLAIHTVRRTYTAVSITNDDMTTDIAEVIAETTAPLWSPKMIAWQAHSYSTIDDLVLTSNARSPLVVGPRELLVRVKASSVNPLDVLMAQGFGQVLLGTIRQAQKLSLHKPMEFPLTLGRDFSGEIIAKGVNVKSDLNIGDKVMGVIPPFHQGCHAEFVAVPEGLVAKKPAHMTSEEAAGLLYSGLTAWSALKLAGGLCVLSATEKNVLVIGGSGGVGNCAVQLLKNWGAKVTTTCSTDAINLVKALRPDNIIDYTAKDAKQQLENYGKYDIILDAAGISYNKINAFMPLLKGWSCSAFITLRSPILHNTDSYGLVGGMIKNAIDLVVPNVLSGAVFKGSSIRWGTFMPLECGVRELAQLAEEKKMFVPLEKTFKFIDLKDAYKRVQEGHLRGKVVITYDKPSLDKARLTN</sequence>
<dbReference type="GO" id="GO:0005739">
    <property type="term" value="C:mitochondrion"/>
    <property type="evidence" value="ECO:0007669"/>
    <property type="project" value="UniProtKB-SubCell"/>
</dbReference>
<comment type="similarity">
    <text evidence="2">Belongs to the zinc-containing alcohol dehydrogenase family. Quinone oxidoreductase subfamily.</text>
</comment>
<dbReference type="SMART" id="SM00829">
    <property type="entry name" value="PKS_ER"/>
    <property type="match status" value="1"/>
</dbReference>
<dbReference type="CDD" id="cd08248">
    <property type="entry name" value="RTN4I1"/>
    <property type="match status" value="1"/>
</dbReference>
<dbReference type="OrthoDB" id="48317at2759"/>
<dbReference type="SUPFAM" id="SSF50129">
    <property type="entry name" value="GroES-like"/>
    <property type="match status" value="1"/>
</dbReference>
<name>A0A8B8F929_9HEMI</name>
<evidence type="ECO:0000256" key="5">
    <source>
        <dbReference type="ARBA" id="ARBA00023128"/>
    </source>
</evidence>
<evidence type="ECO:0000313" key="7">
    <source>
        <dbReference type="Proteomes" id="UP000694846"/>
    </source>
</evidence>
<dbReference type="Pfam" id="PF13602">
    <property type="entry name" value="ADH_zinc_N_2"/>
    <property type="match status" value="1"/>
</dbReference>
<dbReference type="GeneID" id="112681085"/>
<keyword evidence="3" id="KW-0809">Transit peptide</keyword>
<dbReference type="Pfam" id="PF08240">
    <property type="entry name" value="ADH_N"/>
    <property type="match status" value="1"/>
</dbReference>
<dbReference type="FunFam" id="3.40.50.720:FF:000147">
    <property type="entry name" value="Reticulon-4-interacting protein 1 homolog, mitochondrial"/>
    <property type="match status" value="1"/>
</dbReference>
<dbReference type="InterPro" id="IPR013154">
    <property type="entry name" value="ADH-like_N"/>
</dbReference>
<accession>A0A8B8F929</accession>
<dbReference type="Gene3D" id="3.90.180.10">
    <property type="entry name" value="Medium-chain alcohol dehydrogenases, catalytic domain"/>
    <property type="match status" value="1"/>
</dbReference>
<reference evidence="8" key="1">
    <citation type="submission" date="2025-08" db="UniProtKB">
        <authorList>
            <consortium name="RefSeq"/>
        </authorList>
    </citation>
    <scope>IDENTIFICATION</scope>
    <source>
        <tissue evidence="8">Whole body</tissue>
    </source>
</reference>
<dbReference type="InterPro" id="IPR036291">
    <property type="entry name" value="NAD(P)-bd_dom_sf"/>
</dbReference>
<keyword evidence="4" id="KW-0560">Oxidoreductase</keyword>
<dbReference type="InterPro" id="IPR050700">
    <property type="entry name" value="YIM1/Zinc_Alcohol_DH_Fams"/>
</dbReference>